<proteinExistence type="predicted"/>
<feature type="region of interest" description="Disordered" evidence="1">
    <location>
        <begin position="734"/>
        <end position="759"/>
    </location>
</feature>
<dbReference type="Pfam" id="PF18759">
    <property type="entry name" value="Plavaka"/>
    <property type="match status" value="1"/>
</dbReference>
<keyword evidence="3" id="KW-1185">Reference proteome</keyword>
<dbReference type="EMBL" id="SGPJ01000329">
    <property type="protein sequence ID" value="THG95370.1"/>
    <property type="molecule type" value="Genomic_DNA"/>
</dbReference>
<dbReference type="Proteomes" id="UP000309038">
    <property type="component" value="Unassembled WGS sequence"/>
</dbReference>
<feature type="region of interest" description="Disordered" evidence="1">
    <location>
        <begin position="166"/>
        <end position="199"/>
    </location>
</feature>
<feature type="compositionally biased region" description="Low complexity" evidence="1">
    <location>
        <begin position="177"/>
        <end position="186"/>
    </location>
</feature>
<feature type="compositionally biased region" description="Acidic residues" evidence="1">
    <location>
        <begin position="41"/>
        <end position="55"/>
    </location>
</feature>
<evidence type="ECO:0000313" key="2">
    <source>
        <dbReference type="EMBL" id="THG95370.1"/>
    </source>
</evidence>
<sequence>MELVSPKRTVAKPDPTFNSGQVFTGLESLGTQWETEPRVADDDDSETEPEAEPDDEWTALLMKRVFAHAAAEGYGNMLKRRREAVEEQKLRKRRRDVEAATALAQQQEYEPTMVQDEPPEPAPEPVIALPSFAESIASGRYPRVHRAPKRMIDFLPQSLSSLRGLPQYFQPPPSLPSVPSLPTSEPAPETVNNPAQPLPPTYVCGKPNAFGLYRSYLEVPKHDPEAEQSLESVCDAPTLATAKSQRSPWWSVFGAAKSSIRRAAESHFTPFLNMTTFRLMAWFYSGSSMKSLGELDRLVKDVIMAPDFNRDELKQFSASREGQRVDDWIDEDSAASKDFQIEDGWHEASVKIRVPCERSKWPTEQDAPLFDVPGVFYRKLMDIIKTTLASATAQTFHMVPFKLWLHPSGAAAGDPDKRVYSELYNSDAMNDEYEKIKSTPRPDGCKLETVVAGLMLWSDSTHLAQFGNASLWPIYAFFGNQSKYVRCKPTEFAAHHLAYIPSLPDTIQDWYHQTFGKSATAAVLTHCKRELMHAIWELLLDDEFMDAYEHGVVIKFADGILRRNAFSVKLSKFGFDIFSLLAVDLLHEFELGVWKAIFTHLMRILCAAGGDQVQSLNARSVCNSYRLVPTFGRGVIRRFVKNTSAMKKLAARDWEDMLQVAIPVFDGLLDEPYNSIVLDMLFLLASWHALAKLRMHTDTTLSVFEKTTADLGTAVRGFAAKVCSTFVTRELPREEAARGRRTAAKATQSKNGKVNRNDPALHKFVPHLKDHLLSRLSDKEYDGDEHEYTDEERRSLIFINNRIYRHKVLRVNHTTYDLRRSQDSLNARTHADIMVAAQEDQSQRNSHPYCFVDRDMFMRYLGGGVGHRAVLRVGPAVESNGTEAEVIDEDLSDSVQEVAPIVIPEETDAADDGEENEEEEGGEEEEGEEDDYGYQSGDTEGEQDDGAGENEPGDVEEEDFGPEDGEDDVGEGDELEDAEGLLTWCLIA</sequence>
<feature type="region of interest" description="Disordered" evidence="1">
    <location>
        <begin position="92"/>
        <end position="121"/>
    </location>
</feature>
<evidence type="ECO:0000256" key="1">
    <source>
        <dbReference type="SAM" id="MobiDB-lite"/>
    </source>
</evidence>
<evidence type="ECO:0000313" key="3">
    <source>
        <dbReference type="Proteomes" id="UP000309038"/>
    </source>
</evidence>
<gene>
    <name evidence="2" type="ORF">EW026_g6273</name>
</gene>
<name>A0A4S4KCI2_9APHY</name>
<protein>
    <submittedName>
        <fullName evidence="2">Uncharacterized protein</fullName>
    </submittedName>
</protein>
<reference evidence="2 3" key="1">
    <citation type="submission" date="2019-02" db="EMBL/GenBank/DDBJ databases">
        <title>Genome sequencing of the rare red list fungi Phlebia centrifuga.</title>
        <authorList>
            <person name="Buettner E."/>
            <person name="Kellner H."/>
        </authorList>
    </citation>
    <scope>NUCLEOTIDE SEQUENCE [LARGE SCALE GENOMIC DNA]</scope>
    <source>
        <strain evidence="2 3">DSM 108282</strain>
    </source>
</reference>
<feature type="region of interest" description="Disordered" evidence="1">
    <location>
        <begin position="904"/>
        <end position="988"/>
    </location>
</feature>
<dbReference type="InterPro" id="IPR041078">
    <property type="entry name" value="Plavaka"/>
</dbReference>
<organism evidence="2 3">
    <name type="scientific">Hermanssonia centrifuga</name>
    <dbReference type="NCBI Taxonomy" id="98765"/>
    <lineage>
        <taxon>Eukaryota</taxon>
        <taxon>Fungi</taxon>
        <taxon>Dikarya</taxon>
        <taxon>Basidiomycota</taxon>
        <taxon>Agaricomycotina</taxon>
        <taxon>Agaricomycetes</taxon>
        <taxon>Polyporales</taxon>
        <taxon>Meruliaceae</taxon>
        <taxon>Hermanssonia</taxon>
    </lineage>
</organism>
<feature type="compositionally biased region" description="Acidic residues" evidence="1">
    <location>
        <begin position="905"/>
        <end position="932"/>
    </location>
</feature>
<feature type="compositionally biased region" description="Acidic residues" evidence="1">
    <location>
        <begin position="939"/>
        <end position="979"/>
    </location>
</feature>
<accession>A0A4S4KCI2</accession>
<dbReference type="AlphaFoldDB" id="A0A4S4KCI2"/>
<feature type="region of interest" description="Disordered" evidence="1">
    <location>
        <begin position="1"/>
        <end position="55"/>
    </location>
</feature>
<comment type="caution">
    <text evidence="2">The sequence shown here is derived from an EMBL/GenBank/DDBJ whole genome shotgun (WGS) entry which is preliminary data.</text>
</comment>